<dbReference type="InterPro" id="IPR042099">
    <property type="entry name" value="ANL_N_sf"/>
</dbReference>
<dbReference type="EMBL" id="JAVYJV010000004">
    <property type="protein sequence ID" value="KAK4371724.1"/>
    <property type="molecule type" value="Genomic_DNA"/>
</dbReference>
<organism evidence="4 5">
    <name type="scientific">Anisodus tanguticus</name>
    <dbReference type="NCBI Taxonomy" id="243964"/>
    <lineage>
        <taxon>Eukaryota</taxon>
        <taxon>Viridiplantae</taxon>
        <taxon>Streptophyta</taxon>
        <taxon>Embryophyta</taxon>
        <taxon>Tracheophyta</taxon>
        <taxon>Spermatophyta</taxon>
        <taxon>Magnoliopsida</taxon>
        <taxon>eudicotyledons</taxon>
        <taxon>Gunneridae</taxon>
        <taxon>Pentapetalae</taxon>
        <taxon>asterids</taxon>
        <taxon>lamiids</taxon>
        <taxon>Solanales</taxon>
        <taxon>Solanaceae</taxon>
        <taxon>Solanoideae</taxon>
        <taxon>Hyoscyameae</taxon>
        <taxon>Anisodus</taxon>
    </lineage>
</organism>
<evidence type="ECO:0000256" key="1">
    <source>
        <dbReference type="ARBA" id="ARBA00004930"/>
    </source>
</evidence>
<dbReference type="InterPro" id="IPR036188">
    <property type="entry name" value="FAD/NAD-bd_sf"/>
</dbReference>
<dbReference type="PROSITE" id="PS00455">
    <property type="entry name" value="AMP_BINDING"/>
    <property type="match status" value="1"/>
</dbReference>
<reference evidence="4" key="1">
    <citation type="submission" date="2023-12" db="EMBL/GenBank/DDBJ databases">
        <title>Genome assembly of Anisodus tanguticus.</title>
        <authorList>
            <person name="Wang Y.-J."/>
        </authorList>
    </citation>
    <scope>NUCLEOTIDE SEQUENCE</scope>
    <source>
        <strain evidence="4">KB-2021</strain>
        <tissue evidence="4">Leaf</tissue>
    </source>
</reference>
<dbReference type="SUPFAM" id="SSF56801">
    <property type="entry name" value="Acetyl-CoA synthetase-like"/>
    <property type="match status" value="1"/>
</dbReference>
<protein>
    <recommendedName>
        <fullName evidence="3">AMP-dependent synthetase/ligase domain-containing protein</fullName>
    </recommendedName>
</protein>
<dbReference type="AlphaFoldDB" id="A0AAE1VST0"/>
<proteinExistence type="predicted"/>
<sequence length="252" mass="28024">MKEGFYDKIENQLQGQQNTYYVGELMAFELTERNSSYSMALISKYFATTDLQPGFPNIKRLFPLLSDCVDKNPKALKESEQVEFPELSGLDGDRVLLVYVPGLDFIDAFFGRLRAGVLPVPVLPSDSMQRGGQALLKIENIAKSCNAMAILSTSGYHAAVQAGSVKNLISLNHKNGRTSGRWPNLPWIHTYSWVKNAKEMHSNSNDKFEPRPDTVCFLQFTSGSTGDAKGVIITHGGLIHNVKVMQRVYSNT</sequence>
<keyword evidence="2" id="KW-0587">Phenylpropanoid metabolism</keyword>
<dbReference type="InterPro" id="IPR000873">
    <property type="entry name" value="AMP-dep_synth/lig_dom"/>
</dbReference>
<name>A0AAE1VST0_9SOLA</name>
<dbReference type="Proteomes" id="UP001291623">
    <property type="component" value="Unassembled WGS sequence"/>
</dbReference>
<dbReference type="Gene3D" id="3.40.50.12780">
    <property type="entry name" value="N-terminal domain of ligase-like"/>
    <property type="match status" value="1"/>
</dbReference>
<dbReference type="PANTHER" id="PTHR22754">
    <property type="entry name" value="DISCO-INTERACTING PROTEIN 2 DIP2 -RELATED"/>
    <property type="match status" value="1"/>
</dbReference>
<comment type="caution">
    <text evidence="4">The sequence shown here is derived from an EMBL/GenBank/DDBJ whole genome shotgun (WGS) entry which is preliminary data.</text>
</comment>
<dbReference type="InterPro" id="IPR020845">
    <property type="entry name" value="AMP-binding_CS"/>
</dbReference>
<gene>
    <name evidence="4" type="ORF">RND71_007108</name>
</gene>
<evidence type="ECO:0000313" key="5">
    <source>
        <dbReference type="Proteomes" id="UP001291623"/>
    </source>
</evidence>
<evidence type="ECO:0000256" key="2">
    <source>
        <dbReference type="ARBA" id="ARBA00023051"/>
    </source>
</evidence>
<dbReference type="Pfam" id="PF00501">
    <property type="entry name" value="AMP-binding"/>
    <property type="match status" value="1"/>
</dbReference>
<evidence type="ECO:0000259" key="3">
    <source>
        <dbReference type="Pfam" id="PF00501"/>
    </source>
</evidence>
<dbReference type="GO" id="GO:0009698">
    <property type="term" value="P:phenylpropanoid metabolic process"/>
    <property type="evidence" value="ECO:0007669"/>
    <property type="project" value="UniProtKB-KW"/>
</dbReference>
<accession>A0AAE1VST0</accession>
<keyword evidence="5" id="KW-1185">Reference proteome</keyword>
<feature type="domain" description="AMP-dependent synthetase/ligase" evidence="3">
    <location>
        <begin position="92"/>
        <end position="246"/>
    </location>
</feature>
<dbReference type="Gene3D" id="3.50.50.60">
    <property type="entry name" value="FAD/NAD(P)-binding domain"/>
    <property type="match status" value="1"/>
</dbReference>
<comment type="pathway">
    <text evidence="1">Phytoalexin biosynthesis; 3,4',5-trihydroxystilbene biosynthesis; 3,4',5-trihydroxystilbene from trans-4-coumarate: step 1/2.</text>
</comment>
<dbReference type="PANTHER" id="PTHR22754:SF32">
    <property type="entry name" value="DISCO-INTERACTING PROTEIN 2"/>
    <property type="match status" value="1"/>
</dbReference>
<evidence type="ECO:0000313" key="4">
    <source>
        <dbReference type="EMBL" id="KAK4371724.1"/>
    </source>
</evidence>